<sequence>MRTLVSLLFPLLLCTCGPADAPPPPAQVPALSELPLIPLPAEIRDGEDVSYYKTYKGEITPSSNTDIATAQQYLSDRMPKLVLPLQYSTRGGMENGGYRIDFEDGEIQILASDREGMLNAVKTLEQVLHFSGADAGAVYISEGSIEDQPRFAYRGYMLDVARHFFNVEEVKAVIDRIAAYKINHLHLHLSDDQGWRIEIKSWPKLAEIGGKSEVGGTPGGYYTQEDYTDIVEYADSRGITIVPEIDMPGHTNAALSAYPILNADGKATEPYTGTEVGFSTFDTDQDSVYIMIDDVVREIGALTPGPYFHLGGDESDATDHEDYVRFVNEVQQIITQNGKTPMGWDEVATSSLAENTVVQLWAHPEYAVKAKEAGNPVLMSPATRTYLDMQYDSSSRIGLHWAAYIEVDSAYLWDPAALAPGLTDSDIMGVEAPLWGETIRTLEDIDYLTFPRLLALAEVGWTPQDRREWEDFKRRLTAHQEWLKTQGIGTYATRVLKE</sequence>
<evidence type="ECO:0000313" key="10">
    <source>
        <dbReference type="EMBL" id="MBB4079291.1"/>
    </source>
</evidence>
<dbReference type="CDD" id="cd06568">
    <property type="entry name" value="GH20_SpHex_like"/>
    <property type="match status" value="1"/>
</dbReference>
<comment type="catalytic activity">
    <reaction evidence="1">
        <text>Hydrolysis of terminal non-reducing N-acetyl-D-hexosamine residues in N-acetyl-beta-D-hexosaminides.</text>
        <dbReference type="EC" id="3.2.1.52"/>
    </reaction>
</comment>
<dbReference type="Gene3D" id="3.20.20.80">
    <property type="entry name" value="Glycosidases"/>
    <property type="match status" value="1"/>
</dbReference>
<dbReference type="Gene3D" id="3.30.379.10">
    <property type="entry name" value="Chitobiase/beta-hexosaminidase domain 2-like"/>
    <property type="match status" value="1"/>
</dbReference>
<name>A0A840E241_9BACT</name>
<evidence type="ECO:0000256" key="3">
    <source>
        <dbReference type="ARBA" id="ARBA00012663"/>
    </source>
</evidence>
<evidence type="ECO:0000256" key="5">
    <source>
        <dbReference type="ARBA" id="ARBA00023295"/>
    </source>
</evidence>
<dbReference type="AlphaFoldDB" id="A0A840E241"/>
<evidence type="ECO:0000256" key="1">
    <source>
        <dbReference type="ARBA" id="ARBA00001231"/>
    </source>
</evidence>
<accession>A0A840E241</accession>
<dbReference type="GO" id="GO:0030203">
    <property type="term" value="P:glycosaminoglycan metabolic process"/>
    <property type="evidence" value="ECO:0007669"/>
    <property type="project" value="TreeGrafter"/>
</dbReference>
<dbReference type="GO" id="GO:0004563">
    <property type="term" value="F:beta-N-acetylhexosaminidase activity"/>
    <property type="evidence" value="ECO:0007669"/>
    <property type="project" value="UniProtKB-EC"/>
</dbReference>
<dbReference type="InterPro" id="IPR015883">
    <property type="entry name" value="Glyco_hydro_20_cat"/>
</dbReference>
<dbReference type="Pfam" id="PF02838">
    <property type="entry name" value="Glyco_hydro_20b"/>
    <property type="match status" value="1"/>
</dbReference>
<keyword evidence="4 10" id="KW-0378">Hydrolase</keyword>
<dbReference type="SUPFAM" id="SSF51445">
    <property type="entry name" value="(Trans)glycosidases"/>
    <property type="match status" value="1"/>
</dbReference>
<dbReference type="PANTHER" id="PTHR22600">
    <property type="entry name" value="BETA-HEXOSAMINIDASE"/>
    <property type="match status" value="1"/>
</dbReference>
<dbReference type="InterPro" id="IPR029018">
    <property type="entry name" value="Hex-like_dom2"/>
</dbReference>
<protein>
    <recommendedName>
        <fullName evidence="3">beta-N-acetylhexosaminidase</fullName>
        <ecNumber evidence="3">3.2.1.52</ecNumber>
    </recommendedName>
</protein>
<dbReference type="GO" id="GO:0016020">
    <property type="term" value="C:membrane"/>
    <property type="evidence" value="ECO:0007669"/>
    <property type="project" value="TreeGrafter"/>
</dbReference>
<gene>
    <name evidence="10" type="ORF">GGR28_001911</name>
</gene>
<dbReference type="PANTHER" id="PTHR22600:SF57">
    <property type="entry name" value="BETA-N-ACETYLHEXOSAMINIDASE"/>
    <property type="match status" value="1"/>
</dbReference>
<dbReference type="EMBL" id="JACIFF010000004">
    <property type="protein sequence ID" value="MBB4079291.1"/>
    <property type="molecule type" value="Genomic_DNA"/>
</dbReference>
<reference evidence="10 11" key="1">
    <citation type="submission" date="2020-08" db="EMBL/GenBank/DDBJ databases">
        <title>Genomic Encyclopedia of Type Strains, Phase IV (KMG-IV): sequencing the most valuable type-strain genomes for metagenomic binning, comparative biology and taxonomic classification.</title>
        <authorList>
            <person name="Goeker M."/>
        </authorList>
    </citation>
    <scope>NUCLEOTIDE SEQUENCE [LARGE SCALE GENOMIC DNA]</scope>
    <source>
        <strain evidence="10 11">DSM 105137</strain>
    </source>
</reference>
<evidence type="ECO:0000313" key="11">
    <source>
        <dbReference type="Proteomes" id="UP000576209"/>
    </source>
</evidence>
<evidence type="ECO:0000256" key="6">
    <source>
        <dbReference type="PIRSR" id="PIRSR625705-1"/>
    </source>
</evidence>
<feature type="domain" description="Glycoside hydrolase family 20 catalytic" evidence="8">
    <location>
        <begin position="151"/>
        <end position="463"/>
    </location>
</feature>
<evidence type="ECO:0000259" key="8">
    <source>
        <dbReference type="Pfam" id="PF00728"/>
    </source>
</evidence>
<dbReference type="InterPro" id="IPR015882">
    <property type="entry name" value="HEX_bac_N"/>
</dbReference>
<feature type="signal peptide" evidence="7">
    <location>
        <begin position="1"/>
        <end position="21"/>
    </location>
</feature>
<dbReference type="PRINTS" id="PR00738">
    <property type="entry name" value="GLHYDRLASE20"/>
</dbReference>
<dbReference type="RefSeq" id="WP_183495542.1">
    <property type="nucleotide sequence ID" value="NZ_JACIFF010000004.1"/>
</dbReference>
<feature type="chain" id="PRO_5032561590" description="beta-N-acetylhexosaminidase" evidence="7">
    <location>
        <begin position="22"/>
        <end position="498"/>
    </location>
</feature>
<organism evidence="10 11">
    <name type="scientific">Neolewinella aquimaris</name>
    <dbReference type="NCBI Taxonomy" id="1835722"/>
    <lineage>
        <taxon>Bacteria</taxon>
        <taxon>Pseudomonadati</taxon>
        <taxon>Bacteroidota</taxon>
        <taxon>Saprospiria</taxon>
        <taxon>Saprospirales</taxon>
        <taxon>Lewinellaceae</taxon>
        <taxon>Neolewinella</taxon>
    </lineage>
</organism>
<evidence type="ECO:0000256" key="7">
    <source>
        <dbReference type="SAM" id="SignalP"/>
    </source>
</evidence>
<dbReference type="InterPro" id="IPR017853">
    <property type="entry name" value="GH"/>
</dbReference>
<dbReference type="SUPFAM" id="SSF55545">
    <property type="entry name" value="beta-N-acetylhexosaminidase-like domain"/>
    <property type="match status" value="1"/>
</dbReference>
<proteinExistence type="inferred from homology"/>
<keyword evidence="7" id="KW-0732">Signal</keyword>
<evidence type="ECO:0000256" key="4">
    <source>
        <dbReference type="ARBA" id="ARBA00022801"/>
    </source>
</evidence>
<evidence type="ECO:0000259" key="9">
    <source>
        <dbReference type="Pfam" id="PF02838"/>
    </source>
</evidence>
<feature type="active site" description="Proton donor" evidence="6">
    <location>
        <position position="314"/>
    </location>
</feature>
<comment type="similarity">
    <text evidence="2">Belongs to the glycosyl hydrolase 20 family.</text>
</comment>
<keyword evidence="5 10" id="KW-0326">Glycosidase</keyword>
<dbReference type="InterPro" id="IPR025705">
    <property type="entry name" value="Beta_hexosaminidase_sua/sub"/>
</dbReference>
<comment type="caution">
    <text evidence="10">The sequence shown here is derived from an EMBL/GenBank/DDBJ whole genome shotgun (WGS) entry which is preliminary data.</text>
</comment>
<dbReference type="GO" id="GO:0005975">
    <property type="term" value="P:carbohydrate metabolic process"/>
    <property type="evidence" value="ECO:0007669"/>
    <property type="project" value="InterPro"/>
</dbReference>
<keyword evidence="11" id="KW-1185">Reference proteome</keyword>
<dbReference type="Proteomes" id="UP000576209">
    <property type="component" value="Unassembled WGS sequence"/>
</dbReference>
<dbReference type="EC" id="3.2.1.52" evidence="3"/>
<dbReference type="Pfam" id="PF00728">
    <property type="entry name" value="Glyco_hydro_20"/>
    <property type="match status" value="1"/>
</dbReference>
<evidence type="ECO:0000256" key="2">
    <source>
        <dbReference type="ARBA" id="ARBA00006285"/>
    </source>
</evidence>
<feature type="domain" description="Beta-hexosaminidase bacterial type N-terminal" evidence="9">
    <location>
        <begin position="89"/>
        <end position="148"/>
    </location>
</feature>